<keyword evidence="4 5" id="KW-0067">ATP-binding</keyword>
<dbReference type="Pfam" id="PF00069">
    <property type="entry name" value="Pkinase"/>
    <property type="match status" value="1"/>
</dbReference>
<proteinExistence type="predicted"/>
<dbReference type="InterPro" id="IPR017441">
    <property type="entry name" value="Protein_kinase_ATP_BS"/>
</dbReference>
<sequence>MTAKLRLVMADSEPARRLRAGSRLDKYRIVRRLGEGGFAVVYQAQDTIEDRVVALKIPDLSNGQQTQSFEDVQREVRIMAALSHPNVLPLKDARYIDDQFVMAFPLGVESLHDRISRRMARSTAVDFIRQMTAAVAHAHENRILHRDLKPENFILFPGNRVCLTDFGLARNQRRGQLASASGTVGYIAPEQAMGKPTYRSDVFSLGLIVYRMLSGVLPEYPFETPLPAYAKLRKGLHPDFVQWICKSIDPKPQRRFRDGIAMHNALQRIRVTITDKTLSGRATHSTQRHAA</sequence>
<evidence type="ECO:0000313" key="7">
    <source>
        <dbReference type="EMBL" id="TWT96252.1"/>
    </source>
</evidence>
<keyword evidence="3 7" id="KW-0418">Kinase</keyword>
<evidence type="ECO:0000256" key="2">
    <source>
        <dbReference type="ARBA" id="ARBA00022741"/>
    </source>
</evidence>
<dbReference type="PANTHER" id="PTHR43289:SF6">
    <property type="entry name" value="SERINE_THREONINE-PROTEIN KINASE NEKL-3"/>
    <property type="match status" value="1"/>
</dbReference>
<keyword evidence="2 5" id="KW-0547">Nucleotide-binding</keyword>
<dbReference type="PANTHER" id="PTHR43289">
    <property type="entry name" value="MITOGEN-ACTIVATED PROTEIN KINASE KINASE KINASE 20-RELATED"/>
    <property type="match status" value="1"/>
</dbReference>
<dbReference type="PROSITE" id="PS00107">
    <property type="entry name" value="PROTEIN_KINASE_ATP"/>
    <property type="match status" value="1"/>
</dbReference>
<reference evidence="7 8" key="1">
    <citation type="submission" date="2019-02" db="EMBL/GenBank/DDBJ databases">
        <title>Deep-cultivation of Planctomycetes and their phenomic and genomic characterization uncovers novel biology.</title>
        <authorList>
            <person name="Wiegand S."/>
            <person name="Jogler M."/>
            <person name="Boedeker C."/>
            <person name="Pinto D."/>
            <person name="Vollmers J."/>
            <person name="Rivas-Marin E."/>
            <person name="Kohn T."/>
            <person name="Peeters S.H."/>
            <person name="Heuer A."/>
            <person name="Rast P."/>
            <person name="Oberbeckmann S."/>
            <person name="Bunk B."/>
            <person name="Jeske O."/>
            <person name="Meyerdierks A."/>
            <person name="Storesund J.E."/>
            <person name="Kallscheuer N."/>
            <person name="Luecker S."/>
            <person name="Lage O.M."/>
            <person name="Pohl T."/>
            <person name="Merkel B.J."/>
            <person name="Hornburger P."/>
            <person name="Mueller R.-W."/>
            <person name="Bruemmer F."/>
            <person name="Labrenz M."/>
            <person name="Spormann A.M."/>
            <person name="Op Den Camp H."/>
            <person name="Overmann J."/>
            <person name="Amann R."/>
            <person name="Jetten M.S.M."/>
            <person name="Mascher T."/>
            <person name="Medema M.H."/>
            <person name="Devos D.P."/>
            <person name="Kaster A.-K."/>
            <person name="Ovreas L."/>
            <person name="Rohde M."/>
            <person name="Galperin M.Y."/>
            <person name="Jogler C."/>
        </authorList>
    </citation>
    <scope>NUCLEOTIDE SEQUENCE [LARGE SCALE GENOMIC DNA]</scope>
    <source>
        <strain evidence="7 8">Pla100</strain>
    </source>
</reference>
<dbReference type="PROSITE" id="PS50011">
    <property type="entry name" value="PROTEIN_KINASE_DOM"/>
    <property type="match status" value="1"/>
</dbReference>
<dbReference type="SMART" id="SM00220">
    <property type="entry name" value="S_TKc"/>
    <property type="match status" value="1"/>
</dbReference>
<keyword evidence="8" id="KW-1185">Reference proteome</keyword>
<dbReference type="InterPro" id="IPR011009">
    <property type="entry name" value="Kinase-like_dom_sf"/>
</dbReference>
<dbReference type="EC" id="2.7.11.1" evidence="7"/>
<evidence type="ECO:0000256" key="5">
    <source>
        <dbReference type="PROSITE-ProRule" id="PRU10141"/>
    </source>
</evidence>
<dbReference type="InterPro" id="IPR008271">
    <property type="entry name" value="Ser/Thr_kinase_AS"/>
</dbReference>
<dbReference type="Proteomes" id="UP000316213">
    <property type="component" value="Unassembled WGS sequence"/>
</dbReference>
<evidence type="ECO:0000256" key="1">
    <source>
        <dbReference type="ARBA" id="ARBA00022679"/>
    </source>
</evidence>
<name>A0A5C6A8A6_9BACT</name>
<comment type="caution">
    <text evidence="7">The sequence shown here is derived from an EMBL/GenBank/DDBJ whole genome shotgun (WGS) entry which is preliminary data.</text>
</comment>
<keyword evidence="1 7" id="KW-0808">Transferase</keyword>
<dbReference type="OrthoDB" id="6111975at2"/>
<dbReference type="CDD" id="cd14014">
    <property type="entry name" value="STKc_PknB_like"/>
    <property type="match status" value="1"/>
</dbReference>
<accession>A0A5C6A8A6</accession>
<evidence type="ECO:0000313" key="8">
    <source>
        <dbReference type="Proteomes" id="UP000316213"/>
    </source>
</evidence>
<evidence type="ECO:0000259" key="6">
    <source>
        <dbReference type="PROSITE" id="PS50011"/>
    </source>
</evidence>
<dbReference type="GO" id="GO:0004674">
    <property type="term" value="F:protein serine/threonine kinase activity"/>
    <property type="evidence" value="ECO:0007669"/>
    <property type="project" value="UniProtKB-EC"/>
</dbReference>
<feature type="domain" description="Protein kinase" evidence="6">
    <location>
        <begin position="27"/>
        <end position="266"/>
    </location>
</feature>
<dbReference type="SUPFAM" id="SSF56112">
    <property type="entry name" value="Protein kinase-like (PK-like)"/>
    <property type="match status" value="1"/>
</dbReference>
<evidence type="ECO:0000256" key="4">
    <source>
        <dbReference type="ARBA" id="ARBA00022840"/>
    </source>
</evidence>
<dbReference type="PROSITE" id="PS00108">
    <property type="entry name" value="PROTEIN_KINASE_ST"/>
    <property type="match status" value="1"/>
</dbReference>
<dbReference type="AlphaFoldDB" id="A0A5C6A8A6"/>
<feature type="binding site" evidence="5">
    <location>
        <position position="56"/>
    </location>
    <ligand>
        <name>ATP</name>
        <dbReference type="ChEBI" id="CHEBI:30616"/>
    </ligand>
</feature>
<evidence type="ECO:0000256" key="3">
    <source>
        <dbReference type="ARBA" id="ARBA00022777"/>
    </source>
</evidence>
<gene>
    <name evidence="7" type="primary">prkC_15</name>
    <name evidence="7" type="ORF">Pla100_27290</name>
</gene>
<dbReference type="Gene3D" id="1.10.510.10">
    <property type="entry name" value="Transferase(Phosphotransferase) domain 1"/>
    <property type="match status" value="1"/>
</dbReference>
<dbReference type="GO" id="GO:0005524">
    <property type="term" value="F:ATP binding"/>
    <property type="evidence" value="ECO:0007669"/>
    <property type="project" value="UniProtKB-UniRule"/>
</dbReference>
<organism evidence="7 8">
    <name type="scientific">Neorhodopirellula pilleata</name>
    <dbReference type="NCBI Taxonomy" id="2714738"/>
    <lineage>
        <taxon>Bacteria</taxon>
        <taxon>Pseudomonadati</taxon>
        <taxon>Planctomycetota</taxon>
        <taxon>Planctomycetia</taxon>
        <taxon>Pirellulales</taxon>
        <taxon>Pirellulaceae</taxon>
        <taxon>Neorhodopirellula</taxon>
    </lineage>
</organism>
<dbReference type="RefSeq" id="WP_146578202.1">
    <property type="nucleotide sequence ID" value="NZ_SJPM01000005.1"/>
</dbReference>
<dbReference type="EMBL" id="SJPM01000005">
    <property type="protein sequence ID" value="TWT96252.1"/>
    <property type="molecule type" value="Genomic_DNA"/>
</dbReference>
<protein>
    <submittedName>
        <fullName evidence="7">Serine/threonine-protein kinase PrkC</fullName>
        <ecNumber evidence="7">2.7.11.1</ecNumber>
    </submittedName>
</protein>
<dbReference type="InterPro" id="IPR000719">
    <property type="entry name" value="Prot_kinase_dom"/>
</dbReference>